<accession>A0A061QUE3</accession>
<reference evidence="2" key="1">
    <citation type="submission" date="2014-05" db="EMBL/GenBank/DDBJ databases">
        <title>The transcriptome of the halophilic microalga Tetraselmis sp. GSL018 isolated from the Great Salt Lake, Utah.</title>
        <authorList>
            <person name="Jinkerson R.E."/>
            <person name="D'Adamo S."/>
            <person name="Posewitz M.C."/>
        </authorList>
    </citation>
    <scope>NUCLEOTIDE SEQUENCE</scope>
    <source>
        <strain evidence="2">GSL018</strain>
    </source>
</reference>
<evidence type="ECO:0000256" key="1">
    <source>
        <dbReference type="SAM" id="MobiDB-lite"/>
    </source>
</evidence>
<feature type="compositionally biased region" description="Basic and acidic residues" evidence="1">
    <location>
        <begin position="13"/>
        <end position="45"/>
    </location>
</feature>
<dbReference type="EMBL" id="GBEZ01024989">
    <property type="protein sequence ID" value="JAC62055.1"/>
    <property type="molecule type" value="Transcribed_RNA"/>
</dbReference>
<proteinExistence type="predicted"/>
<evidence type="ECO:0000313" key="2">
    <source>
        <dbReference type="EMBL" id="JAC62055.1"/>
    </source>
</evidence>
<feature type="region of interest" description="Disordered" evidence="1">
    <location>
        <begin position="1"/>
        <end position="97"/>
    </location>
</feature>
<feature type="non-terminal residue" evidence="2">
    <location>
        <position position="1"/>
    </location>
</feature>
<dbReference type="AlphaFoldDB" id="A0A061QUE3"/>
<gene>
    <name evidence="2" type="ORF">TSPGSL018_24423</name>
</gene>
<organism evidence="2">
    <name type="scientific">Tetraselmis sp. GSL018</name>
    <dbReference type="NCBI Taxonomy" id="582737"/>
    <lineage>
        <taxon>Eukaryota</taxon>
        <taxon>Viridiplantae</taxon>
        <taxon>Chlorophyta</taxon>
        <taxon>core chlorophytes</taxon>
        <taxon>Chlorodendrophyceae</taxon>
        <taxon>Chlorodendrales</taxon>
        <taxon>Chlorodendraceae</taxon>
        <taxon>Tetraselmis</taxon>
    </lineage>
</organism>
<protein>
    <submittedName>
        <fullName evidence="2">Uncharacterized protein</fullName>
    </submittedName>
</protein>
<sequence length="97" mass="10439">RREGEATGLSGCGDERRCGPEGRSRTNSEGTERRPHSFHGMRMEGTEGWGQVRVRRPPCAPPTAKRGFKGAAAGPKYPPTPPNAESGFGGLHAPLQW</sequence>
<name>A0A061QUE3_9CHLO</name>